<keyword evidence="3" id="KW-1185">Reference proteome</keyword>
<dbReference type="InParanoid" id="S7WAQ4"/>
<organism evidence="2 3">
    <name type="scientific">Spraguea lophii (strain 42_110)</name>
    <name type="common">Microsporidian parasite</name>
    <dbReference type="NCBI Taxonomy" id="1358809"/>
    <lineage>
        <taxon>Eukaryota</taxon>
        <taxon>Fungi</taxon>
        <taxon>Fungi incertae sedis</taxon>
        <taxon>Microsporidia</taxon>
        <taxon>Spragueidae</taxon>
        <taxon>Spraguea</taxon>
    </lineage>
</organism>
<gene>
    <name evidence="2" type="ORF">SLOPH_1332</name>
</gene>
<dbReference type="SUPFAM" id="SSF50182">
    <property type="entry name" value="Sm-like ribonucleoproteins"/>
    <property type="match status" value="1"/>
</dbReference>
<sequence length="110" mass="13131">MKNPTILLQSYFEEEVIVRLRDGKTFKGILYGLDEHLNIILAEVEKEYEKEEEMNVDIDITNPNDYFIKQEEERIESGYENFTYKIKNNEFIDNNIIFIRGENITMIGQE</sequence>
<protein>
    <submittedName>
        <fullName evidence="2">LSM domain protein</fullName>
    </submittedName>
</protein>
<dbReference type="EMBL" id="ATCN01000029">
    <property type="protein sequence ID" value="EPR80040.1"/>
    <property type="molecule type" value="Genomic_DNA"/>
</dbReference>
<name>S7WAQ4_SPRLO</name>
<dbReference type="AlphaFoldDB" id="S7WAQ4"/>
<dbReference type="HOGENOM" id="CLU_2172724_0_0_1"/>
<dbReference type="GO" id="GO:0032991">
    <property type="term" value="C:protein-containing complex"/>
    <property type="evidence" value="ECO:0007669"/>
    <property type="project" value="UniProtKB-ARBA"/>
</dbReference>
<reference evidence="3" key="1">
    <citation type="journal article" date="2013" name="PLoS Genet.">
        <title>The genome of Spraguea lophii and the basis of host-microsporidian interactions.</title>
        <authorList>
            <person name="Campbell S.E."/>
            <person name="Williams T.A."/>
            <person name="Yousuf A."/>
            <person name="Soanes D.M."/>
            <person name="Paszkiewicz K.H."/>
            <person name="Williams B.A.P."/>
        </authorList>
    </citation>
    <scope>NUCLEOTIDE SEQUENCE [LARGE SCALE GENOMIC DNA]</scope>
    <source>
        <strain evidence="3">42_110</strain>
    </source>
</reference>
<comment type="caution">
    <text evidence="2">The sequence shown here is derived from an EMBL/GenBank/DDBJ whole genome shotgun (WGS) entry which is preliminary data.</text>
</comment>
<dbReference type="Proteomes" id="UP000014978">
    <property type="component" value="Unassembled WGS sequence"/>
</dbReference>
<feature type="domain" description="Sm" evidence="1">
    <location>
        <begin position="6"/>
        <end position="109"/>
    </location>
</feature>
<dbReference type="InterPro" id="IPR001163">
    <property type="entry name" value="Sm_dom_euk/arc"/>
</dbReference>
<dbReference type="VEuPathDB" id="MicrosporidiaDB:SLOPH_1332"/>
<dbReference type="Gene3D" id="2.30.30.100">
    <property type="match status" value="1"/>
</dbReference>
<evidence type="ECO:0000313" key="3">
    <source>
        <dbReference type="Proteomes" id="UP000014978"/>
    </source>
</evidence>
<evidence type="ECO:0000259" key="1">
    <source>
        <dbReference type="SMART" id="SM00651"/>
    </source>
</evidence>
<dbReference type="InterPro" id="IPR010920">
    <property type="entry name" value="LSM_dom_sf"/>
</dbReference>
<dbReference type="Pfam" id="PF01423">
    <property type="entry name" value="LSM"/>
    <property type="match status" value="1"/>
</dbReference>
<evidence type="ECO:0000313" key="2">
    <source>
        <dbReference type="EMBL" id="EPR80040.1"/>
    </source>
</evidence>
<dbReference type="OrthoDB" id="29543at2759"/>
<dbReference type="SMART" id="SM00651">
    <property type="entry name" value="Sm"/>
    <property type="match status" value="1"/>
</dbReference>
<proteinExistence type="predicted"/>
<accession>S7WAQ4</accession>